<sequence length="262" mass="29228">MAASNKISFHARSISLPTRSHPLTLAVEEQLCRLRPSELASSSSICHNLAGLKDLYECVEDFLQLESTQQAKSVEGVLDGSLVLFDVCGIVRDVLSQMKQCVQDLQSSIRRRSNDIGAYMTSRKKVTKVIRKCLEDLKKMDCKNNDLVAEISVLKEVEATTLAIFESLLSFVSGPKQSIWSLISKLIPTKRVAHKGEEETSEVMKVDIALKALISHKSIEVKDVQKPLEALEMILQDLEDGFESVSRCLIKNRVSLLNILNQ</sequence>
<evidence type="ECO:0000313" key="1">
    <source>
        <dbReference type="EMBL" id="OVA10894.1"/>
    </source>
</evidence>
<reference evidence="1 2" key="1">
    <citation type="journal article" date="2017" name="Mol. Plant">
        <title>The Genome of Medicinal Plant Macleaya cordata Provides New Insights into Benzylisoquinoline Alkaloids Metabolism.</title>
        <authorList>
            <person name="Liu X."/>
            <person name="Liu Y."/>
            <person name="Huang P."/>
            <person name="Ma Y."/>
            <person name="Qing Z."/>
            <person name="Tang Q."/>
            <person name="Cao H."/>
            <person name="Cheng P."/>
            <person name="Zheng Y."/>
            <person name="Yuan Z."/>
            <person name="Zhou Y."/>
            <person name="Liu J."/>
            <person name="Tang Z."/>
            <person name="Zhuo Y."/>
            <person name="Zhang Y."/>
            <person name="Yu L."/>
            <person name="Huang J."/>
            <person name="Yang P."/>
            <person name="Peng Q."/>
            <person name="Zhang J."/>
            <person name="Jiang W."/>
            <person name="Zhang Z."/>
            <person name="Lin K."/>
            <person name="Ro D.K."/>
            <person name="Chen X."/>
            <person name="Xiong X."/>
            <person name="Shang Y."/>
            <person name="Huang S."/>
            <person name="Zeng J."/>
        </authorList>
    </citation>
    <scope>NUCLEOTIDE SEQUENCE [LARGE SCALE GENOMIC DNA]</scope>
    <source>
        <strain evidence="2">cv. BLH2017</strain>
        <tissue evidence="1">Root</tissue>
    </source>
</reference>
<dbReference type="PANTHER" id="PTHR33070:SF120">
    <property type="entry name" value="EXPRESSED PROTEIN"/>
    <property type="match status" value="1"/>
</dbReference>
<dbReference type="Proteomes" id="UP000195402">
    <property type="component" value="Unassembled WGS sequence"/>
</dbReference>
<dbReference type="STRING" id="56857.A0A200QKC3"/>
<dbReference type="Pfam" id="PF03087">
    <property type="entry name" value="BPS1"/>
    <property type="match status" value="1"/>
</dbReference>
<dbReference type="InterPro" id="IPR004320">
    <property type="entry name" value="BPS1_pln"/>
</dbReference>
<dbReference type="OrthoDB" id="1701699at2759"/>
<comment type="caution">
    <text evidence="1">The sequence shown here is derived from an EMBL/GenBank/DDBJ whole genome shotgun (WGS) entry which is preliminary data.</text>
</comment>
<accession>A0A200QKC3</accession>
<evidence type="ECO:0000313" key="2">
    <source>
        <dbReference type="Proteomes" id="UP000195402"/>
    </source>
</evidence>
<dbReference type="GO" id="GO:0048364">
    <property type="term" value="P:root development"/>
    <property type="evidence" value="ECO:0007669"/>
    <property type="project" value="InterPro"/>
</dbReference>
<dbReference type="AlphaFoldDB" id="A0A200QKC3"/>
<dbReference type="PANTHER" id="PTHR33070">
    <property type="entry name" value="OS06G0725500 PROTEIN"/>
    <property type="match status" value="1"/>
</dbReference>
<dbReference type="EMBL" id="MVGT01001783">
    <property type="protein sequence ID" value="OVA10894.1"/>
    <property type="molecule type" value="Genomic_DNA"/>
</dbReference>
<dbReference type="GO" id="GO:0048367">
    <property type="term" value="P:shoot system development"/>
    <property type="evidence" value="ECO:0007669"/>
    <property type="project" value="InterPro"/>
</dbReference>
<gene>
    <name evidence="1" type="ORF">BVC80_8879g38</name>
</gene>
<protein>
    <submittedName>
        <fullName evidence="1">Uncharacterized protein</fullName>
    </submittedName>
</protein>
<dbReference type="OMA" id="QCYSRSA"/>
<organism evidence="1 2">
    <name type="scientific">Macleaya cordata</name>
    <name type="common">Five-seeded plume-poppy</name>
    <name type="synonym">Bocconia cordata</name>
    <dbReference type="NCBI Taxonomy" id="56857"/>
    <lineage>
        <taxon>Eukaryota</taxon>
        <taxon>Viridiplantae</taxon>
        <taxon>Streptophyta</taxon>
        <taxon>Embryophyta</taxon>
        <taxon>Tracheophyta</taxon>
        <taxon>Spermatophyta</taxon>
        <taxon>Magnoliopsida</taxon>
        <taxon>Ranunculales</taxon>
        <taxon>Papaveraceae</taxon>
        <taxon>Papaveroideae</taxon>
        <taxon>Macleaya</taxon>
    </lineage>
</organism>
<name>A0A200QKC3_MACCD</name>
<proteinExistence type="predicted"/>
<dbReference type="InParanoid" id="A0A200QKC3"/>
<keyword evidence="2" id="KW-1185">Reference proteome</keyword>